<evidence type="ECO:0000256" key="6">
    <source>
        <dbReference type="ARBA" id="ARBA00023170"/>
    </source>
</evidence>
<dbReference type="InterPro" id="IPR000276">
    <property type="entry name" value="GPCR_Rhodpsn"/>
</dbReference>
<dbReference type="SMART" id="SM01381">
    <property type="entry name" value="7TM_GPCR_Srsx"/>
    <property type="match status" value="1"/>
</dbReference>
<dbReference type="AlphaFoldDB" id="A0A8B7ZX25"/>
<dbReference type="PANTHER" id="PTHR24243">
    <property type="entry name" value="G-PROTEIN COUPLED RECEPTOR"/>
    <property type="match status" value="1"/>
</dbReference>
<evidence type="ECO:0000256" key="8">
    <source>
        <dbReference type="SAM" id="Phobius"/>
    </source>
</evidence>
<dbReference type="Gene3D" id="1.20.1070.10">
    <property type="entry name" value="Rhodopsin 7-helix transmembrane proteins"/>
    <property type="match status" value="1"/>
</dbReference>
<keyword evidence="4" id="KW-0297">G-protein coupled receptor</keyword>
<keyword evidence="6" id="KW-0675">Receptor</keyword>
<organism evidence="10 11">
    <name type="scientific">Acanthaster planci</name>
    <name type="common">Crown-of-thorns starfish</name>
    <dbReference type="NCBI Taxonomy" id="133434"/>
    <lineage>
        <taxon>Eukaryota</taxon>
        <taxon>Metazoa</taxon>
        <taxon>Echinodermata</taxon>
        <taxon>Eleutherozoa</taxon>
        <taxon>Asterozoa</taxon>
        <taxon>Asteroidea</taxon>
        <taxon>Valvatacea</taxon>
        <taxon>Valvatida</taxon>
        <taxon>Acanthasteridae</taxon>
        <taxon>Acanthaster</taxon>
    </lineage>
</organism>
<name>A0A8B7ZX25_ACAPL</name>
<feature type="transmembrane region" description="Helical" evidence="8">
    <location>
        <begin position="199"/>
        <end position="222"/>
    </location>
</feature>
<evidence type="ECO:0000256" key="2">
    <source>
        <dbReference type="ARBA" id="ARBA00022692"/>
    </source>
</evidence>
<dbReference type="PRINTS" id="PR00237">
    <property type="entry name" value="GPCRRHODOPSN"/>
</dbReference>
<dbReference type="Pfam" id="PF00001">
    <property type="entry name" value="7tm_1"/>
    <property type="match status" value="1"/>
</dbReference>
<feature type="transmembrane region" description="Helical" evidence="8">
    <location>
        <begin position="351"/>
        <end position="372"/>
    </location>
</feature>
<comment type="subcellular location">
    <subcellularLocation>
        <location evidence="1">Membrane</location>
        <topology evidence="1">Multi-pass membrane protein</topology>
    </subcellularLocation>
</comment>
<feature type="transmembrane region" description="Helical" evidence="8">
    <location>
        <begin position="318"/>
        <end position="339"/>
    </location>
</feature>
<keyword evidence="2 8" id="KW-0812">Transmembrane</keyword>
<dbReference type="RefSeq" id="XP_022109959.1">
    <property type="nucleotide sequence ID" value="XM_022254267.1"/>
</dbReference>
<evidence type="ECO:0000256" key="4">
    <source>
        <dbReference type="ARBA" id="ARBA00023040"/>
    </source>
</evidence>
<evidence type="ECO:0000256" key="5">
    <source>
        <dbReference type="ARBA" id="ARBA00023136"/>
    </source>
</evidence>
<evidence type="ECO:0000259" key="9">
    <source>
        <dbReference type="PROSITE" id="PS50262"/>
    </source>
</evidence>
<dbReference type="GO" id="GO:0004930">
    <property type="term" value="F:G protein-coupled receptor activity"/>
    <property type="evidence" value="ECO:0007669"/>
    <property type="project" value="UniProtKB-KW"/>
</dbReference>
<feature type="transmembrane region" description="Helical" evidence="8">
    <location>
        <begin position="271"/>
        <end position="289"/>
    </location>
</feature>
<evidence type="ECO:0000256" key="3">
    <source>
        <dbReference type="ARBA" id="ARBA00022989"/>
    </source>
</evidence>
<accession>A0A8B7ZX25</accession>
<keyword evidence="7" id="KW-0807">Transducer</keyword>
<evidence type="ECO:0000313" key="10">
    <source>
        <dbReference type="Proteomes" id="UP000694845"/>
    </source>
</evidence>
<evidence type="ECO:0000313" key="11">
    <source>
        <dbReference type="RefSeq" id="XP_022109959.1"/>
    </source>
</evidence>
<reference evidence="11" key="1">
    <citation type="submission" date="2025-08" db="UniProtKB">
        <authorList>
            <consortium name="RefSeq"/>
        </authorList>
    </citation>
    <scope>IDENTIFICATION</scope>
</reference>
<evidence type="ECO:0000256" key="7">
    <source>
        <dbReference type="ARBA" id="ARBA00023224"/>
    </source>
</evidence>
<dbReference type="KEGG" id="aplc:110989699"/>
<feature type="domain" description="G-protein coupled receptors family 1 profile" evidence="9">
    <location>
        <begin position="94"/>
        <end position="373"/>
    </location>
</feature>
<dbReference type="PANTHER" id="PTHR24243:SF233">
    <property type="entry name" value="THYROTROPIN-RELEASING HORMONE RECEPTOR"/>
    <property type="match status" value="1"/>
</dbReference>
<keyword evidence="10" id="KW-1185">Reference proteome</keyword>
<dbReference type="GO" id="GO:0005886">
    <property type="term" value="C:plasma membrane"/>
    <property type="evidence" value="ECO:0007669"/>
    <property type="project" value="TreeGrafter"/>
</dbReference>
<feature type="transmembrane region" description="Helical" evidence="8">
    <location>
        <begin position="115"/>
        <end position="137"/>
    </location>
</feature>
<proteinExistence type="predicted"/>
<dbReference type="SUPFAM" id="SSF81321">
    <property type="entry name" value="Family A G protein-coupled receptor-like"/>
    <property type="match status" value="1"/>
</dbReference>
<dbReference type="OrthoDB" id="5962705at2759"/>
<sequence>MSRLVKSSTTDTMANLTGALNLSSTGAMVTSWSPYVTDAQADLLNTTDDGITAPPSGNVIVVDETYYPMIVYSFVDKVLVIVVMPIIFTIGVLGNSAVIIAFFRYLYMRTVTNHYLINLAVADLTFLLFSVPQFWVQYLTTPIIGDYTYLPPEFCKISIFLTDSAVIASGLIVILVTFERYIATCWPFRFRRFSTKRRTIWLCALVWFFSLTYKIPSLIFAVKTKNTLIWHVPLENASEGLPQSIEYCEYCHPRNSVQCVRIRKTLTFDQLLLLSVIPITCVLYTLTMIQLQRSAKSAYVTVLEGATSNVLKKQVVRMLIVTIVVYIICITPFRILNLINIYDHVLPPNLIWIFVNIARIMIYTNSAVNPFIYNIMSERYRKAFKDIFIFCWPCCPKKRKMCNNNGSVEIEMKLCRLPSDRRYV</sequence>
<dbReference type="PROSITE" id="PS50262">
    <property type="entry name" value="G_PROTEIN_RECEP_F1_2"/>
    <property type="match status" value="1"/>
</dbReference>
<protein>
    <submittedName>
        <fullName evidence="11">D(2) dopamine receptor-like isoform X1</fullName>
    </submittedName>
</protein>
<evidence type="ECO:0000256" key="1">
    <source>
        <dbReference type="ARBA" id="ARBA00004141"/>
    </source>
</evidence>
<feature type="transmembrane region" description="Helical" evidence="8">
    <location>
        <begin position="78"/>
        <end position="103"/>
    </location>
</feature>
<dbReference type="Proteomes" id="UP000694845">
    <property type="component" value="Unplaced"/>
</dbReference>
<gene>
    <name evidence="11" type="primary">LOC110989699</name>
</gene>
<keyword evidence="5 8" id="KW-0472">Membrane</keyword>
<feature type="transmembrane region" description="Helical" evidence="8">
    <location>
        <begin position="157"/>
        <end position="178"/>
    </location>
</feature>
<dbReference type="InterPro" id="IPR017452">
    <property type="entry name" value="GPCR_Rhodpsn_7TM"/>
</dbReference>
<keyword evidence="3 8" id="KW-1133">Transmembrane helix</keyword>
<dbReference type="GeneID" id="110989699"/>